<dbReference type="Gene3D" id="3.40.50.140">
    <property type="match status" value="1"/>
</dbReference>
<feature type="domain" description="Toprim" evidence="12">
    <location>
        <begin position="21"/>
        <end position="156"/>
    </location>
</feature>
<dbReference type="PRINTS" id="PR00417">
    <property type="entry name" value="PRTPISMRASEI"/>
</dbReference>
<dbReference type="AlphaFoldDB" id="A0A1M5PM73"/>
<dbReference type="GO" id="GO:0003917">
    <property type="term" value="F:DNA topoisomerase type I (single strand cut, ATP-independent) activity"/>
    <property type="evidence" value="ECO:0007669"/>
    <property type="project" value="UniProtKB-EC"/>
</dbReference>
<organism evidence="14 15">
    <name type="scientific">Bradyrhizobium erythrophlei</name>
    <dbReference type="NCBI Taxonomy" id="1437360"/>
    <lineage>
        <taxon>Bacteria</taxon>
        <taxon>Pseudomonadati</taxon>
        <taxon>Pseudomonadota</taxon>
        <taxon>Alphaproteobacteria</taxon>
        <taxon>Hyphomicrobiales</taxon>
        <taxon>Nitrobacteraceae</taxon>
        <taxon>Bradyrhizobium</taxon>
    </lineage>
</organism>
<evidence type="ECO:0000313" key="15">
    <source>
        <dbReference type="Proteomes" id="UP000190675"/>
    </source>
</evidence>
<dbReference type="EC" id="5.6.2.1" evidence="3"/>
<name>A0A1M5PM73_9BRAD</name>
<dbReference type="InterPro" id="IPR006171">
    <property type="entry name" value="TOPRIM_dom"/>
</dbReference>
<evidence type="ECO:0000256" key="8">
    <source>
        <dbReference type="ARBA" id="ARBA00031985"/>
    </source>
</evidence>
<evidence type="ECO:0000256" key="7">
    <source>
        <dbReference type="ARBA" id="ARBA00030003"/>
    </source>
</evidence>
<accession>A0A1M5PM73</accession>
<dbReference type="EMBL" id="LT670818">
    <property type="protein sequence ID" value="SHH02888.1"/>
    <property type="molecule type" value="Genomic_DNA"/>
</dbReference>
<dbReference type="Gene3D" id="1.10.290.10">
    <property type="entry name" value="Topoisomerase I, domain 4"/>
    <property type="match status" value="1"/>
</dbReference>
<dbReference type="GO" id="GO:0006281">
    <property type="term" value="P:DNA repair"/>
    <property type="evidence" value="ECO:0007669"/>
    <property type="project" value="TreeGrafter"/>
</dbReference>
<proteinExistence type="inferred from homology"/>
<dbReference type="GO" id="GO:0003677">
    <property type="term" value="F:DNA binding"/>
    <property type="evidence" value="ECO:0007669"/>
    <property type="project" value="UniProtKB-KW"/>
</dbReference>
<dbReference type="InterPro" id="IPR013497">
    <property type="entry name" value="Topo_IA_cen"/>
</dbReference>
<feature type="region of interest" description="Disordered" evidence="11">
    <location>
        <begin position="733"/>
        <end position="762"/>
    </location>
</feature>
<dbReference type="PROSITE" id="PS52039">
    <property type="entry name" value="TOPO_IA_2"/>
    <property type="match status" value="1"/>
</dbReference>
<dbReference type="InterPro" id="IPR000380">
    <property type="entry name" value="Topo_IA"/>
</dbReference>
<protein>
    <recommendedName>
        <fullName evidence="3">DNA topoisomerase</fullName>
        <ecNumber evidence="3">5.6.2.1</ecNumber>
    </recommendedName>
    <alternativeName>
        <fullName evidence="10">Omega-protein</fullName>
    </alternativeName>
    <alternativeName>
        <fullName evidence="9">Relaxing enzyme</fullName>
    </alternativeName>
    <alternativeName>
        <fullName evidence="7">Swivelase</fullName>
    </alternativeName>
    <alternativeName>
        <fullName evidence="8">Untwisting enzyme</fullName>
    </alternativeName>
</protein>
<dbReference type="GO" id="GO:0043597">
    <property type="term" value="C:cytoplasmic replication fork"/>
    <property type="evidence" value="ECO:0007669"/>
    <property type="project" value="TreeGrafter"/>
</dbReference>
<dbReference type="Pfam" id="PF01131">
    <property type="entry name" value="Topoisom_bac"/>
    <property type="match status" value="1"/>
</dbReference>
<dbReference type="InterPro" id="IPR013826">
    <property type="entry name" value="Topo_IA_cen_sub3"/>
</dbReference>
<evidence type="ECO:0000256" key="4">
    <source>
        <dbReference type="ARBA" id="ARBA00023029"/>
    </source>
</evidence>
<dbReference type="GO" id="GO:0006265">
    <property type="term" value="P:DNA topological change"/>
    <property type="evidence" value="ECO:0007669"/>
    <property type="project" value="InterPro"/>
</dbReference>
<comment type="similarity">
    <text evidence="2">Belongs to the type IA topoisomerase family.</text>
</comment>
<dbReference type="PANTHER" id="PTHR11390:SF21">
    <property type="entry name" value="DNA TOPOISOMERASE 3-ALPHA"/>
    <property type="match status" value="1"/>
</dbReference>
<dbReference type="InterPro" id="IPR013824">
    <property type="entry name" value="Topo_IA_cen_sub1"/>
</dbReference>
<evidence type="ECO:0000256" key="3">
    <source>
        <dbReference type="ARBA" id="ARBA00012891"/>
    </source>
</evidence>
<dbReference type="Gene3D" id="2.70.20.10">
    <property type="entry name" value="Topoisomerase I, domain 3"/>
    <property type="match status" value="1"/>
</dbReference>
<evidence type="ECO:0000256" key="1">
    <source>
        <dbReference type="ARBA" id="ARBA00000213"/>
    </source>
</evidence>
<dbReference type="CDD" id="cd01028">
    <property type="entry name" value="TOPRIM_TopoIA"/>
    <property type="match status" value="1"/>
</dbReference>
<keyword evidence="4" id="KW-0799">Topoisomerase</keyword>
<evidence type="ECO:0000256" key="6">
    <source>
        <dbReference type="ARBA" id="ARBA00023235"/>
    </source>
</evidence>
<sequence>MFAICSHTVEFILPNEPDVPEQIVITEKTSQAKDVRAAVGPRYGEILPAEGHLFDLLEPEDVVPAWKRWSPILLRPEGLYDTCPATGGNKAAKLKAIREALRSAKRVWLATDCDREGQLIGQEILEHYKYRGVVMRVLFTAQDSQTIRDAFGRAKPNVEYARLYAAAVARRQGDQIYNLSLTRTATVLLGKGARRVIGVGRVKTPTLAIVCKRELEIRDFVPLAYFEIVATAKVDGGRFQMRHAPQDRIVRREIAEEVLKAAEGFEGALAVRVEDKRQGPPKLHDLPSLQKLCSSRFGWPASKTLDVAQELYDGPGKKIITYPRAEVRYLPQSLISDVPRMLAGLRARQSFSAIPLPDPPVIRRGASGTFYDKGLEGASHHAVIPNVNTIDKLPEIWPRLSSDEKKLFDVIARAYLAALMPDFRYRQTTATLDVRGFEFRSAGRQPIDLGWRAAFPEWQPADEKGDEAQLLPLLHNGETAQLQDPKIEDKETRPPPRYNEGTLIEAMQNAWRFVEDEILRDRLKEAKGIGTPATRAEIICGLKKQGFLIAQGKNIVPTETGLSLFGILKQADPALVDPGVTAQLECLLDDVVVGKQEMVGAIDAVCDVAERIIGRLKESATAGGTPLRGDVVGNGAAAYPPTAAMKRFADSLSRKGIKPPPGYKTSISICRKFLSDHAPKKADGQAAGRLDPKPASPAQLLYATKIALGKGVVIPDEAKANSAAMAAWIDSNKGTKRRKSGRKTAYKPARSISPQSTSPTKRSLKCKADAVEATPALPNLGTGTPLRIPYGNKEVAMKLGARYGSTGWYAPPGVDLSAFGERGWL</sequence>
<evidence type="ECO:0000256" key="10">
    <source>
        <dbReference type="ARBA" id="ARBA00032877"/>
    </source>
</evidence>
<evidence type="ECO:0000313" key="14">
    <source>
        <dbReference type="EMBL" id="SHH02888.1"/>
    </source>
</evidence>
<dbReference type="InterPro" id="IPR003602">
    <property type="entry name" value="Topo_IA_DNA-bd_dom"/>
</dbReference>
<dbReference type="SUPFAM" id="SSF56712">
    <property type="entry name" value="Prokaryotic type I DNA topoisomerase"/>
    <property type="match status" value="1"/>
</dbReference>
<evidence type="ECO:0000259" key="12">
    <source>
        <dbReference type="PROSITE" id="PS50880"/>
    </source>
</evidence>
<feature type="compositionally biased region" description="Polar residues" evidence="11">
    <location>
        <begin position="752"/>
        <end position="761"/>
    </location>
</feature>
<comment type="catalytic activity">
    <reaction evidence="1">
        <text>ATP-independent breakage of single-stranded DNA, followed by passage and rejoining.</text>
        <dbReference type="EC" id="5.6.2.1"/>
    </reaction>
</comment>
<dbReference type="SMART" id="SM00436">
    <property type="entry name" value="TOP1Bc"/>
    <property type="match status" value="1"/>
</dbReference>
<dbReference type="PROSITE" id="PS50880">
    <property type="entry name" value="TOPRIM"/>
    <property type="match status" value="1"/>
</dbReference>
<evidence type="ECO:0000256" key="5">
    <source>
        <dbReference type="ARBA" id="ARBA00023125"/>
    </source>
</evidence>
<dbReference type="Proteomes" id="UP000190675">
    <property type="component" value="Chromosome I"/>
</dbReference>
<dbReference type="InterPro" id="IPR003601">
    <property type="entry name" value="Topo_IA_2"/>
</dbReference>
<evidence type="ECO:0000256" key="2">
    <source>
        <dbReference type="ARBA" id="ARBA00009446"/>
    </source>
</evidence>
<keyword evidence="5" id="KW-0238">DNA-binding</keyword>
<dbReference type="InterPro" id="IPR013825">
    <property type="entry name" value="Topo_IA_cen_sub2"/>
</dbReference>
<dbReference type="Gene3D" id="1.10.460.10">
    <property type="entry name" value="Topoisomerase I, domain 2"/>
    <property type="match status" value="1"/>
</dbReference>
<reference evidence="14 15" key="1">
    <citation type="submission" date="2016-11" db="EMBL/GenBank/DDBJ databases">
        <authorList>
            <person name="Jaros S."/>
            <person name="Januszkiewicz K."/>
            <person name="Wedrychowicz H."/>
        </authorList>
    </citation>
    <scope>NUCLEOTIDE SEQUENCE [LARGE SCALE GENOMIC DNA]</scope>
    <source>
        <strain evidence="14 15">GAS242</strain>
    </source>
</reference>
<dbReference type="SMART" id="SM00437">
    <property type="entry name" value="TOP1Ac"/>
    <property type="match status" value="1"/>
</dbReference>
<feature type="compositionally biased region" description="Basic residues" evidence="11">
    <location>
        <begin position="734"/>
        <end position="745"/>
    </location>
</feature>
<dbReference type="PANTHER" id="PTHR11390">
    <property type="entry name" value="PROKARYOTIC DNA TOPOISOMERASE"/>
    <property type="match status" value="1"/>
</dbReference>
<evidence type="ECO:0000256" key="9">
    <source>
        <dbReference type="ARBA" id="ARBA00032235"/>
    </source>
</evidence>
<feature type="domain" description="Topo IA-type catalytic" evidence="13">
    <location>
        <begin position="160"/>
        <end position="613"/>
    </location>
</feature>
<evidence type="ECO:0000259" key="13">
    <source>
        <dbReference type="PROSITE" id="PS52039"/>
    </source>
</evidence>
<dbReference type="InterPro" id="IPR023405">
    <property type="entry name" value="Topo_IA_core_domain"/>
</dbReference>
<dbReference type="Pfam" id="PF01751">
    <property type="entry name" value="Toprim"/>
    <property type="match status" value="1"/>
</dbReference>
<gene>
    <name evidence="14" type="ORF">SAMN05444169_5344</name>
</gene>
<evidence type="ECO:0000256" key="11">
    <source>
        <dbReference type="SAM" id="MobiDB-lite"/>
    </source>
</evidence>
<dbReference type="SMART" id="SM00493">
    <property type="entry name" value="TOPRIM"/>
    <property type="match status" value="1"/>
</dbReference>
<dbReference type="GO" id="GO:0006310">
    <property type="term" value="P:DNA recombination"/>
    <property type="evidence" value="ECO:0007669"/>
    <property type="project" value="TreeGrafter"/>
</dbReference>
<keyword evidence="6 14" id="KW-0413">Isomerase</keyword>